<evidence type="ECO:0000256" key="4">
    <source>
        <dbReference type="ARBA" id="ARBA00012583"/>
    </source>
</evidence>
<keyword evidence="8" id="KW-0256">Endoplasmic reticulum</keyword>
<evidence type="ECO:0000256" key="9">
    <source>
        <dbReference type="ARBA" id="ARBA00022968"/>
    </source>
</evidence>
<evidence type="ECO:0000256" key="12">
    <source>
        <dbReference type="ARBA" id="ARBA00045097"/>
    </source>
</evidence>
<evidence type="ECO:0000256" key="8">
    <source>
        <dbReference type="ARBA" id="ARBA00022824"/>
    </source>
</evidence>
<reference evidence="14" key="1">
    <citation type="journal article" date="2015" name="ISME J.">
        <title>Draft Genome Sequence of Streptomyces incarnatus NRRL8089, which Produces the Nucleoside Antibiotic Sinefungin.</title>
        <authorList>
            <person name="Oshima K."/>
            <person name="Hattori M."/>
            <person name="Shimizu H."/>
            <person name="Fukuda K."/>
            <person name="Nemoto M."/>
            <person name="Inagaki K."/>
            <person name="Tamura T."/>
        </authorList>
    </citation>
    <scope>NUCLEOTIDE SEQUENCE</scope>
    <source>
        <strain evidence="14">FACHB-1277</strain>
    </source>
</reference>
<dbReference type="GO" id="GO:0004581">
    <property type="term" value="F:dolichyl-phosphate beta-glucosyltransferase activity"/>
    <property type="evidence" value="ECO:0007669"/>
    <property type="project" value="UniProtKB-EC"/>
</dbReference>
<proteinExistence type="inferred from homology"/>
<dbReference type="GO" id="GO:0006487">
    <property type="term" value="P:protein N-linked glycosylation"/>
    <property type="evidence" value="ECO:0007669"/>
    <property type="project" value="TreeGrafter"/>
</dbReference>
<dbReference type="PANTHER" id="PTHR10859:SF91">
    <property type="entry name" value="DOLICHYL-PHOSPHATE BETA-GLUCOSYLTRANSFERASE"/>
    <property type="match status" value="1"/>
</dbReference>
<keyword evidence="9" id="KW-0735">Signal-anchor</keyword>
<gene>
    <name evidence="14" type="ORF">H6F44_01170</name>
</gene>
<keyword evidence="7" id="KW-0812">Transmembrane</keyword>
<dbReference type="Pfam" id="PF00535">
    <property type="entry name" value="Glycos_transf_2"/>
    <property type="match status" value="1"/>
</dbReference>
<comment type="pathway">
    <text evidence="2">Protein modification; protein glycosylation.</text>
</comment>
<evidence type="ECO:0000256" key="7">
    <source>
        <dbReference type="ARBA" id="ARBA00022692"/>
    </source>
</evidence>
<evidence type="ECO:0000256" key="5">
    <source>
        <dbReference type="ARBA" id="ARBA00022676"/>
    </source>
</evidence>
<dbReference type="CDD" id="cd04188">
    <property type="entry name" value="DPG_synthase"/>
    <property type="match status" value="1"/>
</dbReference>
<dbReference type="AlphaFoldDB" id="A0A926Z4N8"/>
<keyword evidence="6" id="KW-0808">Transferase</keyword>
<organism evidence="14 15">
    <name type="scientific">Pseudanabaena cinerea FACHB-1277</name>
    <dbReference type="NCBI Taxonomy" id="2949581"/>
    <lineage>
        <taxon>Bacteria</taxon>
        <taxon>Bacillati</taxon>
        <taxon>Cyanobacteriota</taxon>
        <taxon>Cyanophyceae</taxon>
        <taxon>Pseudanabaenales</taxon>
        <taxon>Pseudanabaenaceae</taxon>
        <taxon>Pseudanabaena</taxon>
        <taxon>Pseudanabaena cinerea</taxon>
    </lineage>
</organism>
<evidence type="ECO:0000313" key="14">
    <source>
        <dbReference type="EMBL" id="MBD2148743.1"/>
    </source>
</evidence>
<dbReference type="SUPFAM" id="SSF53448">
    <property type="entry name" value="Nucleotide-diphospho-sugar transferases"/>
    <property type="match status" value="1"/>
</dbReference>
<keyword evidence="10" id="KW-1133">Transmembrane helix</keyword>
<sequence>MLTSIILPAYNEEERILSSISQLRVELPLILPAIEGKQLGDRFEVIVVNDGSGDRTGEIVSAYISQFPDFELRLINLQHNMGKGYAVKVGIEAARGKYVSFMDTDLSTPITELPKLIAAVQNDYAIAIGSRALPQSQIVQHQPLYRELMGRIFNMLVRLFVINGIHDTQCGFKVFRAHTAKQIFGLLQTTRFAFDVEILLIARELGISICEVPITWHNSPNSSVSPLRDSWEMFYVLVQMKRQVRKHLLENYTETSVLSS</sequence>
<dbReference type="EMBL" id="JACJPY010000002">
    <property type="protein sequence ID" value="MBD2148743.1"/>
    <property type="molecule type" value="Genomic_DNA"/>
</dbReference>
<dbReference type="Gene3D" id="3.90.550.10">
    <property type="entry name" value="Spore Coat Polysaccharide Biosynthesis Protein SpsA, Chain A"/>
    <property type="match status" value="1"/>
</dbReference>
<keyword evidence="5" id="KW-0328">Glycosyltransferase</keyword>
<keyword evidence="15" id="KW-1185">Reference proteome</keyword>
<evidence type="ECO:0000313" key="15">
    <source>
        <dbReference type="Proteomes" id="UP000631421"/>
    </source>
</evidence>
<dbReference type="InterPro" id="IPR029044">
    <property type="entry name" value="Nucleotide-diphossugar_trans"/>
</dbReference>
<feature type="domain" description="Glycosyltransferase 2-like" evidence="13">
    <location>
        <begin position="4"/>
        <end position="182"/>
    </location>
</feature>
<comment type="subcellular location">
    <subcellularLocation>
        <location evidence="1">Endoplasmic reticulum membrane</location>
        <topology evidence="1">Single-pass membrane protein</topology>
    </subcellularLocation>
</comment>
<evidence type="ECO:0000256" key="1">
    <source>
        <dbReference type="ARBA" id="ARBA00004389"/>
    </source>
</evidence>
<evidence type="ECO:0000256" key="11">
    <source>
        <dbReference type="ARBA" id="ARBA00023136"/>
    </source>
</evidence>
<comment type="catalytic activity">
    <reaction evidence="12">
        <text>a di-trans,poly-cis-dolichyl phosphate + UDP-alpha-D-glucose = a di-trans,poly-cis-dolichyl beta-D-glucosyl phosphate + UDP</text>
        <dbReference type="Rhea" id="RHEA:15401"/>
        <dbReference type="Rhea" id="RHEA-COMP:19498"/>
        <dbReference type="Rhea" id="RHEA-COMP:19502"/>
        <dbReference type="ChEBI" id="CHEBI:57525"/>
        <dbReference type="ChEBI" id="CHEBI:57683"/>
        <dbReference type="ChEBI" id="CHEBI:58223"/>
        <dbReference type="ChEBI" id="CHEBI:58885"/>
        <dbReference type="EC" id="2.4.1.117"/>
    </reaction>
    <physiologicalReaction direction="left-to-right" evidence="12">
        <dbReference type="Rhea" id="RHEA:15402"/>
    </physiologicalReaction>
</comment>
<evidence type="ECO:0000256" key="2">
    <source>
        <dbReference type="ARBA" id="ARBA00004922"/>
    </source>
</evidence>
<evidence type="ECO:0000256" key="10">
    <source>
        <dbReference type="ARBA" id="ARBA00022989"/>
    </source>
</evidence>
<keyword evidence="11" id="KW-0472">Membrane</keyword>
<dbReference type="EC" id="2.4.1.117" evidence="4"/>
<dbReference type="RefSeq" id="WP_190349084.1">
    <property type="nucleotide sequence ID" value="NZ_JACJPY010000002.1"/>
</dbReference>
<reference evidence="14" key="2">
    <citation type="submission" date="2020-08" db="EMBL/GenBank/DDBJ databases">
        <authorList>
            <person name="Chen M."/>
            <person name="Teng W."/>
            <person name="Zhao L."/>
            <person name="Hu C."/>
            <person name="Zhou Y."/>
            <person name="Han B."/>
            <person name="Song L."/>
            <person name="Shu W."/>
        </authorList>
    </citation>
    <scope>NUCLEOTIDE SEQUENCE</scope>
    <source>
        <strain evidence="14">FACHB-1277</strain>
    </source>
</reference>
<comment type="caution">
    <text evidence="14">The sequence shown here is derived from an EMBL/GenBank/DDBJ whole genome shotgun (WGS) entry which is preliminary data.</text>
</comment>
<evidence type="ECO:0000256" key="3">
    <source>
        <dbReference type="ARBA" id="ARBA00006739"/>
    </source>
</evidence>
<evidence type="ECO:0000259" key="13">
    <source>
        <dbReference type="Pfam" id="PF00535"/>
    </source>
</evidence>
<accession>A0A926Z4N8</accession>
<evidence type="ECO:0000256" key="6">
    <source>
        <dbReference type="ARBA" id="ARBA00022679"/>
    </source>
</evidence>
<name>A0A926Z4N8_9CYAN</name>
<comment type="similarity">
    <text evidence="3">Belongs to the glycosyltransferase 2 family.</text>
</comment>
<dbReference type="InterPro" id="IPR001173">
    <property type="entry name" value="Glyco_trans_2-like"/>
</dbReference>
<dbReference type="Proteomes" id="UP000631421">
    <property type="component" value="Unassembled WGS sequence"/>
</dbReference>
<protein>
    <recommendedName>
        <fullName evidence="4">dolichyl-phosphate beta-glucosyltransferase</fullName>
        <ecNumber evidence="4">2.4.1.117</ecNumber>
    </recommendedName>
</protein>
<dbReference type="InterPro" id="IPR035518">
    <property type="entry name" value="DPG_synthase"/>
</dbReference>
<dbReference type="PANTHER" id="PTHR10859">
    <property type="entry name" value="GLYCOSYL TRANSFERASE"/>
    <property type="match status" value="1"/>
</dbReference>